<evidence type="ECO:0000313" key="3">
    <source>
        <dbReference type="Proteomes" id="UP000028838"/>
    </source>
</evidence>
<reference evidence="2 3" key="1">
    <citation type="submission" date="2014-07" db="EMBL/GenBank/DDBJ databases">
        <authorList>
            <person name="Sibley D."/>
            <person name="Venepally P."/>
            <person name="Karamycheva S."/>
            <person name="Hadjithomas M."/>
            <person name="Khan A."/>
            <person name="Brunk B."/>
            <person name="Roos D."/>
            <person name="Caler E."/>
            <person name="Lorenzi H."/>
        </authorList>
    </citation>
    <scope>NUCLEOTIDE SEQUENCE [LARGE SCALE GENOMIC DNA]</scope>
    <source>
        <strain evidence="2 3">FOU</strain>
    </source>
</reference>
<gene>
    <name evidence="2" type="ORF">TGFOU_238950C</name>
</gene>
<feature type="region of interest" description="Disordered" evidence="1">
    <location>
        <begin position="45"/>
        <end position="73"/>
    </location>
</feature>
<proteinExistence type="predicted"/>
<name>A0A086KUI8_TOXGO</name>
<protein>
    <submittedName>
        <fullName evidence="2">Putative fatty acyl-CoA desaturase</fullName>
        <ecNumber evidence="2">1.14.19.1</ecNumber>
    </submittedName>
</protein>
<evidence type="ECO:0000256" key="1">
    <source>
        <dbReference type="SAM" id="MobiDB-lite"/>
    </source>
</evidence>
<sequence>VSRQGLGEASRILHQRLAVAPEFSRDSETELDPDATRASVLEEELLLGQDQKGNENVSMKTGEAIKRKTPVLAPSEELRRREAAAAARACGC</sequence>
<dbReference type="EC" id="1.14.19.1" evidence="2"/>
<dbReference type="Proteomes" id="UP000028838">
    <property type="component" value="Unassembled WGS sequence"/>
</dbReference>
<feature type="non-terminal residue" evidence="2">
    <location>
        <position position="1"/>
    </location>
</feature>
<keyword evidence="2" id="KW-0560">Oxidoreductase</keyword>
<dbReference type="VEuPathDB" id="ToxoDB:TGFOU_238950C"/>
<dbReference type="EMBL" id="AEYH02001688">
    <property type="protein sequence ID" value="KFG48056.1"/>
    <property type="molecule type" value="Genomic_DNA"/>
</dbReference>
<dbReference type="AlphaFoldDB" id="A0A086KUI8"/>
<dbReference type="GO" id="GO:0004768">
    <property type="term" value="F:stearoyl-CoA 9-desaturase activity"/>
    <property type="evidence" value="ECO:0007669"/>
    <property type="project" value="UniProtKB-EC"/>
</dbReference>
<comment type="caution">
    <text evidence="2">The sequence shown here is derived from an EMBL/GenBank/DDBJ whole genome shotgun (WGS) entry which is preliminary data.</text>
</comment>
<organism evidence="2 3">
    <name type="scientific">Toxoplasma gondii FOU</name>
    <dbReference type="NCBI Taxonomy" id="943167"/>
    <lineage>
        <taxon>Eukaryota</taxon>
        <taxon>Sar</taxon>
        <taxon>Alveolata</taxon>
        <taxon>Apicomplexa</taxon>
        <taxon>Conoidasida</taxon>
        <taxon>Coccidia</taxon>
        <taxon>Eucoccidiorida</taxon>
        <taxon>Eimeriorina</taxon>
        <taxon>Sarcocystidae</taxon>
        <taxon>Toxoplasma</taxon>
    </lineage>
</organism>
<evidence type="ECO:0000313" key="2">
    <source>
        <dbReference type="EMBL" id="KFG48056.1"/>
    </source>
</evidence>
<accession>A0A086KUI8</accession>